<name>E6UK76_RUMA7</name>
<proteinExistence type="predicted"/>
<organism evidence="1 2">
    <name type="scientific">Ruminococcus albus (strain ATCC 27210 / DSM 20455 / JCM 14654 / NCDO 2250 / 7)</name>
    <dbReference type="NCBI Taxonomy" id="697329"/>
    <lineage>
        <taxon>Bacteria</taxon>
        <taxon>Bacillati</taxon>
        <taxon>Bacillota</taxon>
        <taxon>Clostridia</taxon>
        <taxon>Eubacteriales</taxon>
        <taxon>Oscillospiraceae</taxon>
        <taxon>Ruminococcus</taxon>
    </lineage>
</organism>
<sequence>MPNWCSTDFRFHGNKEQIETLHSKITEWTSSSTMKTDFGDPWLGNILIGAGFKDRIDNGDPSKNVRCRGTVTEIGEITSSNNGDYCFDVYTETAWVPMGKMWELVIKVLNLTSVGFSFMAEESGCDIYWKYDPHNYGDFLYEEVYIDAYGDDDIEDIGGYSTKEEAIAILNEFFKSTFNKLEDFYPLCEEYENDHEDCFIGLHEFEIDNCYRSLYLSSRSERILSFRESFCRGADTLFCQDDHSICQGRMLLRKQQR</sequence>
<protein>
    <recommendedName>
        <fullName evidence="3">YubB ferredoxin-like domain-containing protein</fullName>
    </recommendedName>
</protein>
<dbReference type="OrthoDB" id="2046926at2"/>
<gene>
    <name evidence="1" type="ordered locus">Rumal_3633</name>
</gene>
<dbReference type="AlphaFoldDB" id="E6UK76"/>
<dbReference type="KEGG" id="ral:Rumal_3633"/>
<dbReference type="RefSeq" id="WP_013483620.1">
    <property type="nucleotide sequence ID" value="NC_014824.1"/>
</dbReference>
<keyword evidence="1" id="KW-0614">Plasmid</keyword>
<evidence type="ECO:0008006" key="3">
    <source>
        <dbReference type="Google" id="ProtNLM"/>
    </source>
</evidence>
<accession>E6UK76</accession>
<evidence type="ECO:0000313" key="1">
    <source>
        <dbReference type="EMBL" id="ADU24072.1"/>
    </source>
</evidence>
<evidence type="ECO:0000313" key="2">
    <source>
        <dbReference type="Proteomes" id="UP000006919"/>
    </source>
</evidence>
<geneLocation type="plasmid" evidence="1 2">
    <name>pRUMAL01</name>
</geneLocation>
<reference evidence="2" key="1">
    <citation type="journal article" date="2011" name="J. Bacteriol.">
        <title>Complete genome of the cellulolytic ruminal bacterium Ruminococcus albus 7.</title>
        <authorList>
            <person name="Suen G."/>
            <person name="Stevenson D.M."/>
            <person name="Bruce D.C."/>
            <person name="Chertkov O."/>
            <person name="Copeland A."/>
            <person name="Cheng J.F."/>
            <person name="Detter C."/>
            <person name="Detter J.C."/>
            <person name="Goodwin L.A."/>
            <person name="Han C.S."/>
            <person name="Hauser L.J."/>
            <person name="Ivanova N.N."/>
            <person name="Kyrpides N.C."/>
            <person name="Land M.L."/>
            <person name="Lapidus A."/>
            <person name="Lucas S."/>
            <person name="Ovchinnikova G."/>
            <person name="Pitluck S."/>
            <person name="Tapia R."/>
            <person name="Woyke T."/>
            <person name="Boyum J."/>
            <person name="Mead D."/>
            <person name="Weimer P.J."/>
        </authorList>
    </citation>
    <scope>NUCLEOTIDE SEQUENCE [LARGE SCALE GENOMIC DNA]</scope>
    <source>
        <strain evidence="2">ATCC 27210 / DSM 20455 / JCM 14654 / NCDO 2250 / 7</strain>
        <plasmid evidence="2">pRUMAL01</plasmid>
    </source>
</reference>
<dbReference type="Proteomes" id="UP000006919">
    <property type="component" value="Plasmid pRUMAL01"/>
</dbReference>
<dbReference type="EMBL" id="CP002404">
    <property type="protein sequence ID" value="ADU24072.1"/>
    <property type="molecule type" value="Genomic_DNA"/>
</dbReference>
<dbReference type="HOGENOM" id="CLU_1081354_0_0_9"/>